<name>A0A420DZT4_9FLAO</name>
<gene>
    <name evidence="2" type="ORF">C8N26_1769</name>
</gene>
<feature type="domain" description="DUF1842" evidence="1">
    <location>
        <begin position="14"/>
        <end position="125"/>
    </location>
</feature>
<dbReference type="AlphaFoldDB" id="A0A420DZT4"/>
<dbReference type="EMBL" id="RAQM01000009">
    <property type="protein sequence ID" value="RKF03384.1"/>
    <property type="molecule type" value="Genomic_DNA"/>
</dbReference>
<protein>
    <submittedName>
        <fullName evidence="2">Uncharacterized protein DUF1842</fullName>
    </submittedName>
</protein>
<evidence type="ECO:0000313" key="2">
    <source>
        <dbReference type="EMBL" id="RKF03384.1"/>
    </source>
</evidence>
<sequence>MSTATQDTAKSTLVGAYLTKGTIGNVGMPGAPIAHFSLVVSPVSNSVSGMVEITQAINAKPISVHVTGSIRATGYGKVTKIVNLTGEYVVSVPPPAIGSYLEKFSAYMDIDNDWNGTGGFTYGNNEVNDVPVKSNN</sequence>
<proteinExistence type="predicted"/>
<dbReference type="InterPro" id="IPR014992">
    <property type="entry name" value="DUF1842"/>
</dbReference>
<keyword evidence="3" id="KW-1185">Reference proteome</keyword>
<accession>A0A420DZT4</accession>
<comment type="caution">
    <text evidence="2">The sequence shown here is derived from an EMBL/GenBank/DDBJ whole genome shotgun (WGS) entry which is preliminary data.</text>
</comment>
<evidence type="ECO:0000313" key="3">
    <source>
        <dbReference type="Proteomes" id="UP000285780"/>
    </source>
</evidence>
<reference evidence="2 3" key="1">
    <citation type="submission" date="2018-09" db="EMBL/GenBank/DDBJ databases">
        <title>Genomic Encyclopedia of Archaeal and Bacterial Type Strains, Phase II (KMG-II): from individual species to whole genera.</title>
        <authorList>
            <person name="Goeker M."/>
        </authorList>
    </citation>
    <scope>NUCLEOTIDE SEQUENCE [LARGE SCALE GENOMIC DNA]</scope>
    <source>
        <strain evidence="2 3">DSM 16505</strain>
    </source>
</reference>
<evidence type="ECO:0000259" key="1">
    <source>
        <dbReference type="Pfam" id="PF08896"/>
    </source>
</evidence>
<dbReference type="RefSeq" id="WP_120186960.1">
    <property type="nucleotide sequence ID" value="NZ_RAQM01000009.1"/>
</dbReference>
<dbReference type="Pfam" id="PF08896">
    <property type="entry name" value="DUF1842"/>
    <property type="match status" value="1"/>
</dbReference>
<organism evidence="2 3">
    <name type="scientific">Tenacibaculum lutimaris</name>
    <dbReference type="NCBI Taxonomy" id="285258"/>
    <lineage>
        <taxon>Bacteria</taxon>
        <taxon>Pseudomonadati</taxon>
        <taxon>Bacteroidota</taxon>
        <taxon>Flavobacteriia</taxon>
        <taxon>Flavobacteriales</taxon>
        <taxon>Flavobacteriaceae</taxon>
        <taxon>Tenacibaculum</taxon>
    </lineage>
</organism>
<dbReference type="Proteomes" id="UP000285780">
    <property type="component" value="Unassembled WGS sequence"/>
</dbReference>